<feature type="region of interest" description="Disordered" evidence="1">
    <location>
        <begin position="50"/>
        <end position="72"/>
    </location>
</feature>
<keyword evidence="3" id="KW-1185">Reference proteome</keyword>
<protein>
    <submittedName>
        <fullName evidence="2">Uncharacterized protein</fullName>
    </submittedName>
</protein>
<comment type="caution">
    <text evidence="2">The sequence shown here is derived from an EMBL/GenBank/DDBJ whole genome shotgun (WGS) entry which is preliminary data.</text>
</comment>
<evidence type="ECO:0000313" key="2">
    <source>
        <dbReference type="EMBL" id="KAK3366471.1"/>
    </source>
</evidence>
<dbReference type="EMBL" id="JAULSW010000012">
    <property type="protein sequence ID" value="KAK3366471.1"/>
    <property type="molecule type" value="Genomic_DNA"/>
</dbReference>
<reference evidence="2" key="2">
    <citation type="submission" date="2023-06" db="EMBL/GenBank/DDBJ databases">
        <authorList>
            <consortium name="Lawrence Berkeley National Laboratory"/>
            <person name="Haridas S."/>
            <person name="Hensen N."/>
            <person name="Bonometti L."/>
            <person name="Westerberg I."/>
            <person name="Brannstrom I.O."/>
            <person name="Guillou S."/>
            <person name="Cros-Aarteil S."/>
            <person name="Calhoun S."/>
            <person name="Kuo A."/>
            <person name="Mondo S."/>
            <person name="Pangilinan J."/>
            <person name="Riley R."/>
            <person name="LaButti K."/>
            <person name="Andreopoulos B."/>
            <person name="Lipzen A."/>
            <person name="Chen C."/>
            <person name="Yanf M."/>
            <person name="Daum C."/>
            <person name="Ng V."/>
            <person name="Clum A."/>
            <person name="Steindorff A."/>
            <person name="Ohm R."/>
            <person name="Martin F."/>
            <person name="Silar P."/>
            <person name="Natvig D."/>
            <person name="Lalanne C."/>
            <person name="Gautier V."/>
            <person name="Ament-velasquez S.L."/>
            <person name="Kruys A."/>
            <person name="Hutchinson M.I."/>
            <person name="Powell A.J."/>
            <person name="Barry K."/>
            <person name="Miller A.N."/>
            <person name="Grigoriev I.V."/>
            <person name="Debuchy R."/>
            <person name="Gladieux P."/>
            <person name="Thoren M.H."/>
            <person name="Johannesson H."/>
        </authorList>
    </citation>
    <scope>NUCLEOTIDE SEQUENCE</scope>
    <source>
        <strain evidence="2">CBS 232.78</strain>
    </source>
</reference>
<name>A0AAE0JY01_9PEZI</name>
<sequence length="72" mass="7859">MFGWDSSIKLIALDAVFGKKKTHSWASSLWPLQTLGTSLHSIDAPARKASRSLRCPTERPSSMAEQPIASFG</sequence>
<dbReference type="AlphaFoldDB" id="A0AAE0JY01"/>
<proteinExistence type="predicted"/>
<evidence type="ECO:0000256" key="1">
    <source>
        <dbReference type="SAM" id="MobiDB-lite"/>
    </source>
</evidence>
<reference evidence="2" key="1">
    <citation type="journal article" date="2023" name="Mol. Phylogenet. Evol.">
        <title>Genome-scale phylogeny and comparative genomics of the fungal order Sordariales.</title>
        <authorList>
            <person name="Hensen N."/>
            <person name="Bonometti L."/>
            <person name="Westerberg I."/>
            <person name="Brannstrom I.O."/>
            <person name="Guillou S."/>
            <person name="Cros-Aarteil S."/>
            <person name="Calhoun S."/>
            <person name="Haridas S."/>
            <person name="Kuo A."/>
            <person name="Mondo S."/>
            <person name="Pangilinan J."/>
            <person name="Riley R."/>
            <person name="LaButti K."/>
            <person name="Andreopoulos B."/>
            <person name="Lipzen A."/>
            <person name="Chen C."/>
            <person name="Yan M."/>
            <person name="Daum C."/>
            <person name="Ng V."/>
            <person name="Clum A."/>
            <person name="Steindorff A."/>
            <person name="Ohm R.A."/>
            <person name="Martin F."/>
            <person name="Silar P."/>
            <person name="Natvig D.O."/>
            <person name="Lalanne C."/>
            <person name="Gautier V."/>
            <person name="Ament-Velasquez S.L."/>
            <person name="Kruys A."/>
            <person name="Hutchinson M.I."/>
            <person name="Powell A.J."/>
            <person name="Barry K."/>
            <person name="Miller A.N."/>
            <person name="Grigoriev I.V."/>
            <person name="Debuchy R."/>
            <person name="Gladieux P."/>
            <person name="Hiltunen Thoren M."/>
            <person name="Johannesson H."/>
        </authorList>
    </citation>
    <scope>NUCLEOTIDE SEQUENCE</scope>
    <source>
        <strain evidence="2">CBS 232.78</strain>
    </source>
</reference>
<dbReference type="Proteomes" id="UP001285441">
    <property type="component" value="Unassembled WGS sequence"/>
</dbReference>
<organism evidence="2 3">
    <name type="scientific">Podospora didyma</name>
    <dbReference type="NCBI Taxonomy" id="330526"/>
    <lineage>
        <taxon>Eukaryota</taxon>
        <taxon>Fungi</taxon>
        <taxon>Dikarya</taxon>
        <taxon>Ascomycota</taxon>
        <taxon>Pezizomycotina</taxon>
        <taxon>Sordariomycetes</taxon>
        <taxon>Sordariomycetidae</taxon>
        <taxon>Sordariales</taxon>
        <taxon>Podosporaceae</taxon>
        <taxon>Podospora</taxon>
    </lineage>
</organism>
<gene>
    <name evidence="2" type="ORF">B0H63DRAFT_490413</name>
</gene>
<evidence type="ECO:0000313" key="3">
    <source>
        <dbReference type="Proteomes" id="UP001285441"/>
    </source>
</evidence>
<accession>A0AAE0JY01</accession>